<proteinExistence type="predicted"/>
<evidence type="ECO:0000313" key="3">
    <source>
        <dbReference type="Proteomes" id="UP000054683"/>
    </source>
</evidence>
<name>A0A158H184_9BURK</name>
<dbReference type="EMBL" id="FCOK02000023">
    <property type="protein sequence ID" value="SAL38144.1"/>
    <property type="molecule type" value="Genomic_DNA"/>
</dbReference>
<evidence type="ECO:0000313" key="2">
    <source>
        <dbReference type="EMBL" id="SAL38144.1"/>
    </source>
</evidence>
<gene>
    <name evidence="2" type="ORF">AWB69_03729</name>
</gene>
<sequence>MCLALSESGSRRSQPAMPGPGAQGDAYLNSGNAVRESRLASPGGGRQMHLLIDDAQTVKGRRDQVGTGIFCFSHSEAFQSYPAVFLCRQIAAQLVSHDLARRFGTSGKHPFEKPLGCRLVPTFPQQDIELDAMLID</sequence>
<dbReference type="Proteomes" id="UP000054683">
    <property type="component" value="Unassembled WGS sequence"/>
</dbReference>
<accession>A0A158H184</accession>
<feature type="region of interest" description="Disordered" evidence="1">
    <location>
        <begin position="1"/>
        <end position="28"/>
    </location>
</feature>
<protein>
    <submittedName>
        <fullName evidence="2">Uncharacterized protein</fullName>
    </submittedName>
</protein>
<dbReference type="AlphaFoldDB" id="A0A158H184"/>
<organism evidence="2 3">
    <name type="scientific">Caballeronia udeis</name>
    <dbReference type="NCBI Taxonomy" id="1232866"/>
    <lineage>
        <taxon>Bacteria</taxon>
        <taxon>Pseudomonadati</taxon>
        <taxon>Pseudomonadota</taxon>
        <taxon>Betaproteobacteria</taxon>
        <taxon>Burkholderiales</taxon>
        <taxon>Burkholderiaceae</taxon>
        <taxon>Caballeronia</taxon>
    </lineage>
</organism>
<evidence type="ECO:0000256" key="1">
    <source>
        <dbReference type="SAM" id="MobiDB-lite"/>
    </source>
</evidence>
<reference evidence="2 3" key="1">
    <citation type="submission" date="2016-01" db="EMBL/GenBank/DDBJ databases">
        <authorList>
            <person name="Oliw E.H."/>
        </authorList>
    </citation>
    <scope>NUCLEOTIDE SEQUENCE [LARGE SCALE GENOMIC DNA]</scope>
    <source>
        <strain evidence="2">LMG 27134</strain>
    </source>
</reference>